<dbReference type="PANTHER" id="PTHR10366:SF562">
    <property type="entry name" value="ALDEHYDE REDUCTASE II (AFU_ORTHOLOGUE AFUA_1G11360)"/>
    <property type="match status" value="1"/>
</dbReference>
<dbReference type="Proteomes" id="UP000310108">
    <property type="component" value="Unassembled WGS sequence"/>
</dbReference>
<dbReference type="OrthoDB" id="2735536at2759"/>
<evidence type="ECO:0000256" key="2">
    <source>
        <dbReference type="ARBA" id="ARBA00023445"/>
    </source>
</evidence>
<feature type="chain" id="PRO_5020655099" evidence="3">
    <location>
        <begin position="21"/>
        <end position="218"/>
    </location>
</feature>
<protein>
    <submittedName>
        <fullName evidence="4">Aldehyde reductase 2</fullName>
    </submittedName>
</protein>
<dbReference type="SUPFAM" id="SSF51735">
    <property type="entry name" value="NAD(P)-binding Rossmann-fold domains"/>
    <property type="match status" value="1"/>
</dbReference>
<dbReference type="Gene3D" id="3.40.50.720">
    <property type="entry name" value="NAD(P)-binding Rossmann-like Domain"/>
    <property type="match status" value="1"/>
</dbReference>
<dbReference type="STRING" id="1306861.A0A4U6XIG3"/>
<name>A0A4U6XIG3_9PEZI</name>
<keyword evidence="1" id="KW-0560">Oxidoreductase</keyword>
<sequence>GLTDILALTLLIRSFNWAIASVLTELFENKYGKGVVVSRLDDLEALGQVMAGVNGVIYVVVKTTESALAAVAKHSLVKRVVLMSSAFAAVIPIPDKKGVYVDETTFNDDAIKAAWDPNTPKEIKLGCVYAASKTEGERAAWKWVEEHKPAYTFNTILPNFTTGEILYPEISGSTMGFVRDVLKGQGDMLLAFMLQRYVDVVDVARLHAIALLANLVEL</sequence>
<reference evidence="4 5" key="1">
    <citation type="journal article" date="2019" name="PLoS ONE">
        <title>Comparative genome analysis indicates high evolutionary potential of pathogenicity genes in Colletotrichum tanaceti.</title>
        <authorList>
            <person name="Lelwala R.V."/>
            <person name="Korhonen P.K."/>
            <person name="Young N.D."/>
            <person name="Scott J.B."/>
            <person name="Ades P.A."/>
            <person name="Gasser R.B."/>
            <person name="Taylor P.W.J."/>
        </authorList>
    </citation>
    <scope>NUCLEOTIDE SEQUENCE [LARGE SCALE GENOMIC DNA]</scope>
    <source>
        <strain evidence="4">BRIP57314</strain>
    </source>
</reference>
<dbReference type="AlphaFoldDB" id="A0A4U6XIG3"/>
<evidence type="ECO:0000313" key="4">
    <source>
        <dbReference type="EMBL" id="TKW55758.1"/>
    </source>
</evidence>
<feature type="non-terminal residue" evidence="4">
    <location>
        <position position="1"/>
    </location>
</feature>
<dbReference type="GO" id="GO:0016616">
    <property type="term" value="F:oxidoreductase activity, acting on the CH-OH group of donors, NAD or NADP as acceptor"/>
    <property type="evidence" value="ECO:0007669"/>
    <property type="project" value="TreeGrafter"/>
</dbReference>
<dbReference type="InterPro" id="IPR036291">
    <property type="entry name" value="NAD(P)-bd_dom_sf"/>
</dbReference>
<evidence type="ECO:0000313" key="5">
    <source>
        <dbReference type="Proteomes" id="UP000310108"/>
    </source>
</evidence>
<comment type="similarity">
    <text evidence="2">Belongs to the NAD(P)-dependent epimerase/dehydratase family. Dihydroflavonol-4-reductase subfamily.</text>
</comment>
<accession>A0A4U6XIG3</accession>
<dbReference type="InterPro" id="IPR050425">
    <property type="entry name" value="NAD(P)_dehydrat-like"/>
</dbReference>
<dbReference type="PANTHER" id="PTHR10366">
    <property type="entry name" value="NAD DEPENDENT EPIMERASE/DEHYDRATASE"/>
    <property type="match status" value="1"/>
</dbReference>
<evidence type="ECO:0000256" key="1">
    <source>
        <dbReference type="ARBA" id="ARBA00023002"/>
    </source>
</evidence>
<proteinExistence type="inferred from homology"/>
<gene>
    <name evidence="4" type="ORF">CTA1_183</name>
</gene>
<keyword evidence="3" id="KW-0732">Signal</keyword>
<dbReference type="EMBL" id="PJEX01000087">
    <property type="protein sequence ID" value="TKW55758.1"/>
    <property type="molecule type" value="Genomic_DNA"/>
</dbReference>
<keyword evidence="5" id="KW-1185">Reference proteome</keyword>
<feature type="signal peptide" evidence="3">
    <location>
        <begin position="1"/>
        <end position="20"/>
    </location>
</feature>
<comment type="caution">
    <text evidence="4">The sequence shown here is derived from an EMBL/GenBank/DDBJ whole genome shotgun (WGS) entry which is preliminary data.</text>
</comment>
<evidence type="ECO:0000256" key="3">
    <source>
        <dbReference type="SAM" id="SignalP"/>
    </source>
</evidence>
<organism evidence="4 5">
    <name type="scientific">Colletotrichum tanaceti</name>
    <dbReference type="NCBI Taxonomy" id="1306861"/>
    <lineage>
        <taxon>Eukaryota</taxon>
        <taxon>Fungi</taxon>
        <taxon>Dikarya</taxon>
        <taxon>Ascomycota</taxon>
        <taxon>Pezizomycotina</taxon>
        <taxon>Sordariomycetes</taxon>
        <taxon>Hypocreomycetidae</taxon>
        <taxon>Glomerellales</taxon>
        <taxon>Glomerellaceae</taxon>
        <taxon>Colletotrichum</taxon>
        <taxon>Colletotrichum destructivum species complex</taxon>
    </lineage>
</organism>